<reference evidence="1 2" key="1">
    <citation type="submission" date="2017-03" db="EMBL/GenBank/DDBJ databases">
        <title>Whole genome sequences of fourteen strains of Bradyrhizobium canariense and one strain of Bradyrhizobium japonicum isolated from Lupinus (Papilionoideae: Genisteae) species in Algeria.</title>
        <authorList>
            <person name="Crovadore J."/>
            <person name="Chekireb D."/>
            <person name="Brachmann A."/>
            <person name="Chablais R."/>
            <person name="Cochard B."/>
            <person name="Lefort F."/>
        </authorList>
    </citation>
    <scope>NUCLEOTIDE SEQUENCE [LARGE SCALE GENOMIC DNA]</scope>
    <source>
        <strain evidence="1 2">UBMA197</strain>
    </source>
</reference>
<sequence length="92" mass="10761">MMTEQLNPEDWAWQISAEVYRLNLYSRLTGKADQDRSSVTDEELAEAIRDSFTQMNEIAYREMVKLATEAALETYDRVVSSIVKRSRVRLRN</sequence>
<protein>
    <submittedName>
        <fullName evidence="1">Uncharacterized protein</fullName>
    </submittedName>
</protein>
<gene>
    <name evidence="1" type="ORF">BSZ19_15635</name>
</gene>
<accession>A0A1Y2JQ89</accession>
<proteinExistence type="predicted"/>
<dbReference type="Proteomes" id="UP000193335">
    <property type="component" value="Unassembled WGS sequence"/>
</dbReference>
<name>A0A1Y2JQ89_BRAJP</name>
<evidence type="ECO:0000313" key="1">
    <source>
        <dbReference type="EMBL" id="OSJ33477.1"/>
    </source>
</evidence>
<evidence type="ECO:0000313" key="2">
    <source>
        <dbReference type="Proteomes" id="UP000193335"/>
    </source>
</evidence>
<dbReference type="AlphaFoldDB" id="A0A1Y2JQ89"/>
<organism evidence="1 2">
    <name type="scientific">Bradyrhizobium japonicum</name>
    <dbReference type="NCBI Taxonomy" id="375"/>
    <lineage>
        <taxon>Bacteria</taxon>
        <taxon>Pseudomonadati</taxon>
        <taxon>Pseudomonadota</taxon>
        <taxon>Alphaproteobacteria</taxon>
        <taxon>Hyphomicrobiales</taxon>
        <taxon>Nitrobacteraceae</taxon>
        <taxon>Bradyrhizobium</taxon>
    </lineage>
</organism>
<dbReference type="EMBL" id="NAFL01000241">
    <property type="protein sequence ID" value="OSJ33477.1"/>
    <property type="molecule type" value="Genomic_DNA"/>
</dbReference>
<comment type="caution">
    <text evidence="1">The sequence shown here is derived from an EMBL/GenBank/DDBJ whole genome shotgun (WGS) entry which is preliminary data.</text>
</comment>